<proteinExistence type="predicted"/>
<protein>
    <recommendedName>
        <fullName evidence="4">Kinase</fullName>
    </recommendedName>
</protein>
<reference evidence="2 3" key="1">
    <citation type="submission" date="2017-07" db="EMBL/GenBank/DDBJ databases">
        <title>Annotated genome sequence of Bacterioplanes sanyensis isolated from Red Sea.</title>
        <authorList>
            <person name="Rehman Z.U."/>
        </authorList>
    </citation>
    <scope>NUCLEOTIDE SEQUENCE [LARGE SCALE GENOMIC DNA]</scope>
    <source>
        <strain evidence="2 3">NV9</strain>
    </source>
</reference>
<name>A0A222FJG3_9GAMM</name>
<dbReference type="RefSeq" id="WP_094059822.1">
    <property type="nucleotide sequence ID" value="NZ_CP022530.1"/>
</dbReference>
<keyword evidence="1" id="KW-1133">Transmembrane helix</keyword>
<gene>
    <name evidence="2" type="ORF">CHH28_08065</name>
</gene>
<evidence type="ECO:0008006" key="4">
    <source>
        <dbReference type="Google" id="ProtNLM"/>
    </source>
</evidence>
<evidence type="ECO:0000313" key="2">
    <source>
        <dbReference type="EMBL" id="ASP38634.1"/>
    </source>
</evidence>
<organism evidence="2 3">
    <name type="scientific">Bacterioplanes sanyensis</name>
    <dbReference type="NCBI Taxonomy" id="1249553"/>
    <lineage>
        <taxon>Bacteria</taxon>
        <taxon>Pseudomonadati</taxon>
        <taxon>Pseudomonadota</taxon>
        <taxon>Gammaproteobacteria</taxon>
        <taxon>Oceanospirillales</taxon>
        <taxon>Oceanospirillaceae</taxon>
        <taxon>Bacterioplanes</taxon>
    </lineage>
</organism>
<dbReference type="AlphaFoldDB" id="A0A222FJG3"/>
<evidence type="ECO:0000256" key="1">
    <source>
        <dbReference type="SAM" id="Phobius"/>
    </source>
</evidence>
<feature type="transmembrane region" description="Helical" evidence="1">
    <location>
        <begin position="16"/>
        <end position="35"/>
    </location>
</feature>
<keyword evidence="1" id="KW-0812">Transmembrane</keyword>
<dbReference type="KEGG" id="bsan:CHH28_08065"/>
<sequence length="120" mass="13037">MNNEQATAKETDAGKWIGIGFFIGIVVAVLALEYYGFIQHSEKADAAIIDRFQLLSLAPEYETRVSPKESGKEGFCVNGYLLLRPTNGNATAGILVDGKNRGIRCRDGLAVSDQQAESQQ</sequence>
<accession>A0A222FJG3</accession>
<keyword evidence="1" id="KW-0472">Membrane</keyword>
<dbReference type="EMBL" id="CP022530">
    <property type="protein sequence ID" value="ASP38634.1"/>
    <property type="molecule type" value="Genomic_DNA"/>
</dbReference>
<dbReference type="Proteomes" id="UP000202440">
    <property type="component" value="Chromosome"/>
</dbReference>
<evidence type="ECO:0000313" key="3">
    <source>
        <dbReference type="Proteomes" id="UP000202440"/>
    </source>
</evidence>
<dbReference type="OrthoDB" id="6368386at2"/>
<keyword evidence="3" id="KW-1185">Reference proteome</keyword>